<dbReference type="EMBL" id="JBHSDK010000003">
    <property type="protein sequence ID" value="MFC4334208.1"/>
    <property type="molecule type" value="Genomic_DNA"/>
</dbReference>
<feature type="domain" description="HTH tetR-type" evidence="5">
    <location>
        <begin position="10"/>
        <end position="70"/>
    </location>
</feature>
<dbReference type="PANTHER" id="PTHR30055">
    <property type="entry name" value="HTH-TYPE TRANSCRIPTIONAL REGULATOR RUTR"/>
    <property type="match status" value="1"/>
</dbReference>
<dbReference type="RefSeq" id="WP_380617944.1">
    <property type="nucleotide sequence ID" value="NZ_JBHSDK010000003.1"/>
</dbReference>
<evidence type="ECO:0000259" key="5">
    <source>
        <dbReference type="PROSITE" id="PS50977"/>
    </source>
</evidence>
<dbReference type="PROSITE" id="PS50977">
    <property type="entry name" value="HTH_TETR_2"/>
    <property type="match status" value="1"/>
</dbReference>
<evidence type="ECO:0000313" key="6">
    <source>
        <dbReference type="EMBL" id="MFC4334208.1"/>
    </source>
</evidence>
<evidence type="ECO:0000256" key="1">
    <source>
        <dbReference type="ARBA" id="ARBA00023015"/>
    </source>
</evidence>
<keyword evidence="2 4" id="KW-0238">DNA-binding</keyword>
<sequence>MRTVNPEQHARKRAAILESAAVEFAEKGVDGASTAAICRRAGIGSGTLFHYFPTKNALFHALFADDLATNTEACRRALADRDPASGLDSLVAHLVSELGDPLVPGLAAAAMLQVNRDPKFAALMAADERQTLTTLTALLDRMAEDGADLPFPPARVARWVASIIDSLFLSAMEEDFDPESHLRELRRITAWLTGRA</sequence>
<feature type="DNA-binding region" description="H-T-H motif" evidence="4">
    <location>
        <begin position="33"/>
        <end position="52"/>
    </location>
</feature>
<dbReference type="Proteomes" id="UP001595823">
    <property type="component" value="Unassembled WGS sequence"/>
</dbReference>
<dbReference type="InterPro" id="IPR023772">
    <property type="entry name" value="DNA-bd_HTH_TetR-type_CS"/>
</dbReference>
<dbReference type="PROSITE" id="PS01081">
    <property type="entry name" value="HTH_TETR_1"/>
    <property type="match status" value="1"/>
</dbReference>
<reference evidence="7" key="1">
    <citation type="journal article" date="2019" name="Int. J. Syst. Evol. Microbiol.">
        <title>The Global Catalogue of Microorganisms (GCM) 10K type strain sequencing project: providing services to taxonomists for standard genome sequencing and annotation.</title>
        <authorList>
            <consortium name="The Broad Institute Genomics Platform"/>
            <consortium name="The Broad Institute Genome Sequencing Center for Infectious Disease"/>
            <person name="Wu L."/>
            <person name="Ma J."/>
        </authorList>
    </citation>
    <scope>NUCLEOTIDE SEQUENCE [LARGE SCALE GENOMIC DNA]</scope>
    <source>
        <strain evidence="7">IBRC-M 10908</strain>
    </source>
</reference>
<dbReference type="InterPro" id="IPR001647">
    <property type="entry name" value="HTH_TetR"/>
</dbReference>
<dbReference type="PANTHER" id="PTHR30055:SF234">
    <property type="entry name" value="HTH-TYPE TRANSCRIPTIONAL REGULATOR BETI"/>
    <property type="match status" value="1"/>
</dbReference>
<evidence type="ECO:0000256" key="2">
    <source>
        <dbReference type="ARBA" id="ARBA00023125"/>
    </source>
</evidence>
<proteinExistence type="predicted"/>
<dbReference type="Gene3D" id="1.10.357.10">
    <property type="entry name" value="Tetracycline Repressor, domain 2"/>
    <property type="match status" value="1"/>
</dbReference>
<dbReference type="Pfam" id="PF00440">
    <property type="entry name" value="TetR_N"/>
    <property type="match status" value="1"/>
</dbReference>
<dbReference type="InterPro" id="IPR050109">
    <property type="entry name" value="HTH-type_TetR-like_transc_reg"/>
</dbReference>
<comment type="caution">
    <text evidence="6">The sequence shown here is derived from an EMBL/GenBank/DDBJ whole genome shotgun (WGS) entry which is preliminary data.</text>
</comment>
<protein>
    <submittedName>
        <fullName evidence="6">TetR/AcrR family transcriptional regulator</fullName>
    </submittedName>
</protein>
<accession>A0ABV8TUS8</accession>
<evidence type="ECO:0000256" key="3">
    <source>
        <dbReference type="ARBA" id="ARBA00023163"/>
    </source>
</evidence>
<dbReference type="SUPFAM" id="SSF46689">
    <property type="entry name" value="Homeodomain-like"/>
    <property type="match status" value="1"/>
</dbReference>
<dbReference type="PRINTS" id="PR00455">
    <property type="entry name" value="HTHTETR"/>
</dbReference>
<dbReference type="InterPro" id="IPR036271">
    <property type="entry name" value="Tet_transcr_reg_TetR-rel_C_sf"/>
</dbReference>
<keyword evidence="3" id="KW-0804">Transcription</keyword>
<evidence type="ECO:0000313" key="7">
    <source>
        <dbReference type="Proteomes" id="UP001595823"/>
    </source>
</evidence>
<gene>
    <name evidence="6" type="ORF">ACFPET_03250</name>
</gene>
<name>A0ABV8TUS8_9ACTN</name>
<keyword evidence="1" id="KW-0805">Transcription regulation</keyword>
<dbReference type="InterPro" id="IPR009057">
    <property type="entry name" value="Homeodomain-like_sf"/>
</dbReference>
<organism evidence="6 7">
    <name type="scientific">Salininema proteolyticum</name>
    <dbReference type="NCBI Taxonomy" id="1607685"/>
    <lineage>
        <taxon>Bacteria</taxon>
        <taxon>Bacillati</taxon>
        <taxon>Actinomycetota</taxon>
        <taxon>Actinomycetes</taxon>
        <taxon>Glycomycetales</taxon>
        <taxon>Glycomycetaceae</taxon>
        <taxon>Salininema</taxon>
    </lineage>
</organism>
<dbReference type="SUPFAM" id="SSF48498">
    <property type="entry name" value="Tetracyclin repressor-like, C-terminal domain"/>
    <property type="match status" value="1"/>
</dbReference>
<evidence type="ECO:0000256" key="4">
    <source>
        <dbReference type="PROSITE-ProRule" id="PRU00335"/>
    </source>
</evidence>
<keyword evidence="7" id="KW-1185">Reference proteome</keyword>